<evidence type="ECO:0000313" key="3">
    <source>
        <dbReference type="EMBL" id="CAL5130321.1"/>
    </source>
</evidence>
<gene>
    <name evidence="3" type="ORF">CDAUBV1_LOCUS1936</name>
</gene>
<dbReference type="Proteomes" id="UP001497525">
    <property type="component" value="Unassembled WGS sequence"/>
</dbReference>
<feature type="region of interest" description="Disordered" evidence="1">
    <location>
        <begin position="541"/>
        <end position="578"/>
    </location>
</feature>
<feature type="compositionally biased region" description="Low complexity" evidence="1">
    <location>
        <begin position="474"/>
        <end position="513"/>
    </location>
</feature>
<evidence type="ECO:0000313" key="4">
    <source>
        <dbReference type="Proteomes" id="UP001497525"/>
    </source>
</evidence>
<reference evidence="3" key="1">
    <citation type="submission" date="2024-06" db="EMBL/GenBank/DDBJ databases">
        <authorList>
            <person name="Liu X."/>
            <person name="Lenzi L."/>
            <person name="Haldenby T S."/>
            <person name="Uol C."/>
        </authorList>
    </citation>
    <scope>NUCLEOTIDE SEQUENCE</scope>
</reference>
<feature type="region of interest" description="Disordered" evidence="1">
    <location>
        <begin position="69"/>
        <end position="96"/>
    </location>
</feature>
<feature type="compositionally biased region" description="Low complexity" evidence="1">
    <location>
        <begin position="558"/>
        <end position="575"/>
    </location>
</feature>
<dbReference type="InterPro" id="IPR016187">
    <property type="entry name" value="CTDL_fold"/>
</dbReference>
<protein>
    <recommendedName>
        <fullName evidence="2">C-type lectin domain-containing protein</fullName>
    </recommendedName>
</protein>
<dbReference type="InterPro" id="IPR016186">
    <property type="entry name" value="C-type_lectin-like/link_sf"/>
</dbReference>
<feature type="compositionally biased region" description="Polar residues" evidence="1">
    <location>
        <begin position="542"/>
        <end position="557"/>
    </location>
</feature>
<feature type="compositionally biased region" description="Acidic residues" evidence="1">
    <location>
        <begin position="439"/>
        <end position="452"/>
    </location>
</feature>
<feature type="region of interest" description="Disordered" evidence="1">
    <location>
        <begin position="439"/>
        <end position="513"/>
    </location>
</feature>
<dbReference type="EMBL" id="CAXLJL010000061">
    <property type="protein sequence ID" value="CAL5130321.1"/>
    <property type="molecule type" value="Genomic_DNA"/>
</dbReference>
<comment type="caution">
    <text evidence="3">The sequence shown here is derived from an EMBL/GenBank/DDBJ whole genome shotgun (WGS) entry which is preliminary data.</text>
</comment>
<feature type="compositionally biased region" description="Low complexity" evidence="1">
    <location>
        <begin position="73"/>
        <end position="90"/>
    </location>
</feature>
<name>A0AAV2T2Q8_CALDB</name>
<feature type="compositionally biased region" description="Low complexity" evidence="1">
    <location>
        <begin position="321"/>
        <end position="331"/>
    </location>
</feature>
<dbReference type="PROSITE" id="PS50041">
    <property type="entry name" value="C_TYPE_LECTIN_2"/>
    <property type="match status" value="1"/>
</dbReference>
<organism evidence="3 4">
    <name type="scientific">Calicophoron daubneyi</name>
    <name type="common">Rumen fluke</name>
    <name type="synonym">Paramphistomum daubneyi</name>
    <dbReference type="NCBI Taxonomy" id="300641"/>
    <lineage>
        <taxon>Eukaryota</taxon>
        <taxon>Metazoa</taxon>
        <taxon>Spiralia</taxon>
        <taxon>Lophotrochozoa</taxon>
        <taxon>Platyhelminthes</taxon>
        <taxon>Trematoda</taxon>
        <taxon>Digenea</taxon>
        <taxon>Plagiorchiida</taxon>
        <taxon>Pronocephalata</taxon>
        <taxon>Paramphistomoidea</taxon>
        <taxon>Paramphistomidae</taxon>
        <taxon>Calicophoron</taxon>
    </lineage>
</organism>
<feature type="region of interest" description="Disordered" evidence="1">
    <location>
        <begin position="314"/>
        <end position="354"/>
    </location>
</feature>
<accession>A0AAV2T2Q8</accession>
<dbReference type="InterPro" id="IPR001304">
    <property type="entry name" value="C-type_lectin-like"/>
</dbReference>
<sequence>MQGYEDYSHFVHSQPVSLTLTGVAAEMRLPLYCMLLLYGWALAAPTTVWPTKTAGTTCGKQCTNTAKSSSVYTSSATRTTPSTTRMSSTTGASTKKPSLLRDEISFPSLHRLKGRVVLANTRMEGSNEWGVNSEQAELACSRIAQQQMRPITPSEMFRALMSSILPPENNTPMEGHLLSVGSSSEVLALSHLLHPLPDGAYWTGGKLVRYRVKDPKSGRDKDKVVLTWSDGRVGRANVLGMTKADEEQLQEGYTYCLALNLRDATWQARDCSDLLPYACLITPRQIMFDNQVKISTTTPTQQRQTQTPVIQNGPATIGRVTTYPTTGYQTTKSGVPPEEDRTTTTEEPESVSPKLPNMAKVEATATATATSKPTSASTQSRTIAPSTTNVITATPNPNTISGQFTKSNPSTMTTAAFSPSPISYEYLKTPETIRTAVDDGEYEEEDDDEYTEVEPRRSSDGRSWGGKYAQEIVSSSTLRTTTGTPPVTTTTGFTGRSTRISASTTATKTATSSSTVTVVPLAARTTGPQMTTMKAKLLQDAYTGNSSPATSTGRSTPQPGMGSTTSQSSTITPTIANPTSSCSCTKTGATTKKPVVTPKLLSGDVVTKTVGKTTTAQTTTETNRNRNVTDSPVEIARAILKEHSRHRNEYRLLRKHRSM</sequence>
<feature type="domain" description="C-type lectin" evidence="2">
    <location>
        <begin position="175"/>
        <end position="280"/>
    </location>
</feature>
<dbReference type="CDD" id="cd00037">
    <property type="entry name" value="CLECT"/>
    <property type="match status" value="1"/>
</dbReference>
<dbReference type="Gene3D" id="3.10.100.10">
    <property type="entry name" value="Mannose-Binding Protein A, subunit A"/>
    <property type="match status" value="1"/>
</dbReference>
<dbReference type="SUPFAM" id="SSF56436">
    <property type="entry name" value="C-type lectin-like"/>
    <property type="match status" value="1"/>
</dbReference>
<proteinExistence type="predicted"/>
<evidence type="ECO:0000256" key="1">
    <source>
        <dbReference type="SAM" id="MobiDB-lite"/>
    </source>
</evidence>
<dbReference type="AlphaFoldDB" id="A0AAV2T2Q8"/>
<evidence type="ECO:0000259" key="2">
    <source>
        <dbReference type="PROSITE" id="PS50041"/>
    </source>
</evidence>